<dbReference type="Pfam" id="PF00074">
    <property type="entry name" value="RnaseA"/>
    <property type="match status" value="1"/>
</dbReference>
<feature type="chain" id="PRO_5044514786" evidence="8">
    <location>
        <begin position="28"/>
        <end position="161"/>
    </location>
</feature>
<dbReference type="GO" id="GO:0016787">
    <property type="term" value="F:hydrolase activity"/>
    <property type="evidence" value="ECO:0007669"/>
    <property type="project" value="UniProtKB-KW"/>
</dbReference>
<evidence type="ECO:0000256" key="4">
    <source>
        <dbReference type="ARBA" id="ARBA00022759"/>
    </source>
</evidence>
<dbReference type="PROSITE" id="PS00127">
    <property type="entry name" value="RNASE_PANCREATIC"/>
    <property type="match status" value="1"/>
</dbReference>
<dbReference type="InterPro" id="IPR036816">
    <property type="entry name" value="RNaseA-like_dom_sf"/>
</dbReference>
<dbReference type="Ensembl" id="ENSCCNT00000021990.1">
    <property type="protein sequence ID" value="ENSCCNP00000016897.1"/>
    <property type="gene ID" value="ENSCCNG00000017189.1"/>
</dbReference>
<keyword evidence="6" id="KW-1015">Disulfide bond</keyword>
<reference evidence="11" key="2">
    <citation type="submission" date="2023-09" db="UniProtKB">
        <authorList>
            <consortium name="Ensembl"/>
        </authorList>
    </citation>
    <scope>IDENTIFICATION</scope>
</reference>
<dbReference type="GO" id="GO:0006935">
    <property type="term" value="P:chemotaxis"/>
    <property type="evidence" value="ECO:0007669"/>
    <property type="project" value="TreeGrafter"/>
</dbReference>
<protein>
    <submittedName>
        <fullName evidence="13">Eosinophil cationic protein-like</fullName>
    </submittedName>
    <submittedName>
        <fullName evidence="10">Non-secretory ribonuclease-like protein</fullName>
    </submittedName>
</protein>
<comment type="similarity">
    <text evidence="1 8">Belongs to the pancreatic ribonuclease family.</text>
</comment>
<feature type="domain" description="Ribonuclease A-domain" evidence="9">
    <location>
        <begin position="31"/>
        <end position="158"/>
    </location>
</feature>
<dbReference type="CDD" id="cd06265">
    <property type="entry name" value="RNase_A_canonical"/>
    <property type="match status" value="1"/>
</dbReference>
<dbReference type="InterPro" id="IPR023412">
    <property type="entry name" value="RNaseA_domain"/>
</dbReference>
<organism evidence="10">
    <name type="scientific">Castor canadensis</name>
    <name type="common">American beaver</name>
    <dbReference type="NCBI Taxonomy" id="51338"/>
    <lineage>
        <taxon>Eukaryota</taxon>
        <taxon>Metazoa</taxon>
        <taxon>Chordata</taxon>
        <taxon>Craniata</taxon>
        <taxon>Vertebrata</taxon>
        <taxon>Euteleostomi</taxon>
        <taxon>Mammalia</taxon>
        <taxon>Eutheria</taxon>
        <taxon>Euarchontoglires</taxon>
        <taxon>Glires</taxon>
        <taxon>Rodentia</taxon>
        <taxon>Castorimorpha</taxon>
        <taxon>Castoridae</taxon>
        <taxon>Castor</taxon>
    </lineage>
</organism>
<evidence type="ECO:0000313" key="12">
    <source>
        <dbReference type="Proteomes" id="UP001732720"/>
    </source>
</evidence>
<evidence type="ECO:0000256" key="2">
    <source>
        <dbReference type="ARBA" id="ARBA00022722"/>
    </source>
</evidence>
<dbReference type="GeneID" id="109701494"/>
<keyword evidence="7" id="KW-0325">Glycoprotein</keyword>
<dbReference type="OrthoDB" id="9450033at2759"/>
<feature type="signal peptide" evidence="8">
    <location>
        <begin position="1"/>
        <end position="27"/>
    </location>
</feature>
<dbReference type="InterPro" id="IPR001427">
    <property type="entry name" value="RNaseA"/>
</dbReference>
<dbReference type="EMBL" id="GFFW01004146">
    <property type="protein sequence ID" value="JAV40642.1"/>
    <property type="molecule type" value="Transcribed_RNA"/>
</dbReference>
<evidence type="ECO:0000256" key="3">
    <source>
        <dbReference type="ARBA" id="ARBA00022729"/>
    </source>
</evidence>
<reference evidence="10" key="1">
    <citation type="journal article" date="2017" name="G3 (Bethesda)">
        <title>De Novo Genome and Transcriptome Assembly of the Canadian Beaver (Castor canadensis).</title>
        <authorList>
            <person name="Lok S."/>
            <person name="Paton T.A."/>
            <person name="Wang Z."/>
            <person name="Kaur G."/>
            <person name="Walker S."/>
            <person name="Yuen R.K."/>
            <person name="Sung W.W."/>
            <person name="Whitney J."/>
            <person name="Buchanan J.A."/>
            <person name="Trost B."/>
            <person name="Singh N."/>
            <person name="Apresto B."/>
            <person name="Chen N."/>
            <person name="Coole M."/>
            <person name="Dawson T.J."/>
            <person name="Ho K.Y."/>
            <person name="Hu Z."/>
            <person name="Pullenayegum S."/>
            <person name="Samler K."/>
            <person name="Shipstone A."/>
            <person name="Tsoi F."/>
            <person name="Wang T."/>
            <person name="Pereira S.L."/>
            <person name="Rostami P."/>
            <person name="Ryan C.A."/>
            <person name="Tong A.H."/>
            <person name="Ng K."/>
            <person name="Sundaravadanam Y."/>
            <person name="Simpson J.T."/>
            <person name="Lim B.K."/>
            <person name="Engstrom M.D."/>
            <person name="Dutton C.J."/>
            <person name="Kerr K.C."/>
            <person name="Franke M."/>
            <person name="Rapley W."/>
            <person name="Wintle R.F."/>
            <person name="Scherer S.W."/>
        </authorList>
    </citation>
    <scope>NUCLEOTIDE SEQUENCE</scope>
    <source>
        <strain evidence="10">Ward</strain>
        <tissue evidence="10">Leukocyte</tissue>
    </source>
</reference>
<evidence type="ECO:0000313" key="10">
    <source>
        <dbReference type="EMBL" id="JAV40642.1"/>
    </source>
</evidence>
<evidence type="ECO:0000259" key="9">
    <source>
        <dbReference type="SMART" id="SM00092"/>
    </source>
</evidence>
<dbReference type="GO" id="GO:0004540">
    <property type="term" value="F:RNA nuclease activity"/>
    <property type="evidence" value="ECO:0007669"/>
    <property type="project" value="TreeGrafter"/>
</dbReference>
<name>A0A250YAH4_CASCN</name>
<evidence type="ECO:0000256" key="6">
    <source>
        <dbReference type="ARBA" id="ARBA00023157"/>
    </source>
</evidence>
<evidence type="ECO:0000256" key="1">
    <source>
        <dbReference type="ARBA" id="ARBA00005600"/>
    </source>
</evidence>
<dbReference type="InterPro" id="IPR023411">
    <property type="entry name" value="RNaseA_AS"/>
</dbReference>
<accession>A0A250YAH4</accession>
<dbReference type="GO" id="GO:0050830">
    <property type="term" value="P:defense response to Gram-positive bacterium"/>
    <property type="evidence" value="ECO:0007669"/>
    <property type="project" value="TreeGrafter"/>
</dbReference>
<evidence type="ECO:0000256" key="5">
    <source>
        <dbReference type="ARBA" id="ARBA00022801"/>
    </source>
</evidence>
<keyword evidence="12" id="KW-1185">Reference proteome</keyword>
<reference evidence="13" key="3">
    <citation type="submission" date="2025-04" db="UniProtKB">
        <authorList>
            <consortium name="RefSeq"/>
        </authorList>
    </citation>
    <scope>IDENTIFICATION</scope>
    <source>
        <tissue evidence="13">Leukocyte</tissue>
    </source>
</reference>
<dbReference type="SUPFAM" id="SSF54076">
    <property type="entry name" value="RNase A-like"/>
    <property type="match status" value="1"/>
</dbReference>
<dbReference type="PRINTS" id="PR00794">
    <property type="entry name" value="RIBONUCLEASE"/>
</dbReference>
<dbReference type="Gene3D" id="3.10.130.10">
    <property type="entry name" value="Ribonuclease A-like domain"/>
    <property type="match status" value="1"/>
</dbReference>
<dbReference type="GO" id="GO:0002227">
    <property type="term" value="P:innate immune response in mucosa"/>
    <property type="evidence" value="ECO:0007669"/>
    <property type="project" value="TreeGrafter"/>
</dbReference>
<dbReference type="Proteomes" id="UP001732720">
    <property type="component" value="Chromosome 3"/>
</dbReference>
<keyword evidence="3 8" id="KW-0732">Signal</keyword>
<evidence type="ECO:0000313" key="11">
    <source>
        <dbReference type="Ensembl" id="ENSCCNP00000016897.1"/>
    </source>
</evidence>
<keyword evidence="2 8" id="KW-0540">Nuclease</keyword>
<dbReference type="AlphaFoldDB" id="A0A250YAH4"/>
<evidence type="ECO:0000313" key="13">
    <source>
        <dbReference type="RefSeq" id="XP_020042626.1"/>
    </source>
</evidence>
<dbReference type="KEGG" id="ccan:109701494"/>
<keyword evidence="4 8" id="KW-0255">Endonuclease</keyword>
<proteinExistence type="inferred from homology"/>
<evidence type="ECO:0000256" key="8">
    <source>
        <dbReference type="RuleBase" id="RU000651"/>
    </source>
</evidence>
<dbReference type="GO" id="GO:0005615">
    <property type="term" value="C:extracellular space"/>
    <property type="evidence" value="ECO:0007669"/>
    <property type="project" value="TreeGrafter"/>
</dbReference>
<dbReference type="PANTHER" id="PTHR11437">
    <property type="entry name" value="RIBONUCLEASE"/>
    <property type="match status" value="1"/>
</dbReference>
<dbReference type="GO" id="GO:0004519">
    <property type="term" value="F:endonuclease activity"/>
    <property type="evidence" value="ECO:0007669"/>
    <property type="project" value="UniProtKB-KW"/>
</dbReference>
<keyword evidence="5 8" id="KW-0378">Hydrolase</keyword>
<dbReference type="RefSeq" id="XP_020042626.1">
    <property type="nucleotide sequence ID" value="XM_020187037.1"/>
</dbReference>
<gene>
    <name evidence="11 13" type="primary">LOC109701494</name>
</gene>
<evidence type="ECO:0000256" key="7">
    <source>
        <dbReference type="ARBA" id="ARBA00023180"/>
    </source>
</evidence>
<dbReference type="PANTHER" id="PTHR11437:SF3">
    <property type="entry name" value="EOSINOPHIL CATIONIC PROTEIN"/>
    <property type="match status" value="1"/>
</dbReference>
<dbReference type="GO" id="GO:0003676">
    <property type="term" value="F:nucleic acid binding"/>
    <property type="evidence" value="ECO:0007669"/>
    <property type="project" value="InterPro"/>
</dbReference>
<sequence length="161" mass="18181">MVAKLLHSRLCLLLLLGLLGIVPLLQAVPPGLTKYQWFTIQHINTGNIQCNIAMQGVNNYTGKCKEFNTFLNTTSANAATVCGTQNVTCRNQMHHNCHNSLVRVPLTDCDLTRNASYYENCIYSERRATKYYRIACDPRSPQDNVTFPVVPVHLDETFTLF</sequence>
<dbReference type="SMART" id="SM00092">
    <property type="entry name" value="RNAse_Pc"/>
    <property type="match status" value="1"/>
</dbReference>